<name>A0ABP9CVH3_9FLAO</name>
<dbReference type="Pfam" id="PF05013">
    <property type="entry name" value="FGase"/>
    <property type="match status" value="1"/>
</dbReference>
<dbReference type="SUPFAM" id="SSF53187">
    <property type="entry name" value="Zn-dependent exopeptidases"/>
    <property type="match status" value="1"/>
</dbReference>
<dbReference type="InterPro" id="IPR007709">
    <property type="entry name" value="N-FG_amidohydro"/>
</dbReference>
<evidence type="ECO:0000313" key="1">
    <source>
        <dbReference type="EMBL" id="GAA4815225.1"/>
    </source>
</evidence>
<proteinExistence type="predicted"/>
<evidence type="ECO:0000313" key="2">
    <source>
        <dbReference type="Proteomes" id="UP001501433"/>
    </source>
</evidence>
<reference evidence="2" key="1">
    <citation type="journal article" date="2019" name="Int. J. Syst. Evol. Microbiol.">
        <title>The Global Catalogue of Microorganisms (GCM) 10K type strain sequencing project: providing services to taxonomists for standard genome sequencing and annotation.</title>
        <authorList>
            <consortium name="The Broad Institute Genomics Platform"/>
            <consortium name="The Broad Institute Genome Sequencing Center for Infectious Disease"/>
            <person name="Wu L."/>
            <person name="Ma J."/>
        </authorList>
    </citation>
    <scope>NUCLEOTIDE SEQUENCE [LARGE SCALE GENOMIC DNA]</scope>
    <source>
        <strain evidence="2">JCM 18325</strain>
    </source>
</reference>
<accession>A0ABP9CVH3</accession>
<comment type="caution">
    <text evidence="1">The sequence shown here is derived from an EMBL/GenBank/DDBJ whole genome shotgun (WGS) entry which is preliminary data.</text>
</comment>
<sequence length="227" mass="26711">MKLILTCEHGGNKIPKDFEKYFNDSQVILNSHRGYDIGALDVFKTLKSMSDFSKYSEISRLLIELNRSLHHPKLFSEFTKPLSKAEKEHLITTYYLPYRTAVETEIKQWITKNETVLHFSIHSFTPVLNEQERHCDVGLLFDSTLKNEKQFCVKFKKELKTLNPKLQVRFNYPYLGKSDGFTTYLRKQFKENYLGIEIEINQKHRKNNRLEPKVKEAIVLSTKNCIA</sequence>
<protein>
    <submittedName>
        <fullName evidence="1">N-formylglutamate amidohydrolase</fullName>
    </submittedName>
</protein>
<gene>
    <name evidence="1" type="ORF">GCM10023330_24010</name>
</gene>
<dbReference type="RefSeq" id="WP_345277233.1">
    <property type="nucleotide sequence ID" value="NZ_BAABJW010000004.1"/>
</dbReference>
<dbReference type="EMBL" id="BAABJW010000004">
    <property type="protein sequence ID" value="GAA4815225.1"/>
    <property type="molecule type" value="Genomic_DNA"/>
</dbReference>
<dbReference type="Proteomes" id="UP001501433">
    <property type="component" value="Unassembled WGS sequence"/>
</dbReference>
<dbReference type="Gene3D" id="3.40.630.40">
    <property type="entry name" value="Zn-dependent exopeptidases"/>
    <property type="match status" value="1"/>
</dbReference>
<organism evidence="1 2">
    <name type="scientific">Litoribaculum gwangyangense</name>
    <dbReference type="NCBI Taxonomy" id="1130722"/>
    <lineage>
        <taxon>Bacteria</taxon>
        <taxon>Pseudomonadati</taxon>
        <taxon>Bacteroidota</taxon>
        <taxon>Flavobacteriia</taxon>
        <taxon>Flavobacteriales</taxon>
        <taxon>Flavobacteriaceae</taxon>
        <taxon>Litoribaculum</taxon>
    </lineage>
</organism>
<keyword evidence="2" id="KW-1185">Reference proteome</keyword>